<dbReference type="PANTHER" id="PTHR28200:SF1">
    <property type="entry name" value="DASH COMPLEX SUBUNIT ASK1"/>
    <property type="match status" value="1"/>
</dbReference>
<evidence type="ECO:0000256" key="9">
    <source>
        <dbReference type="ARBA" id="ARBA00022701"/>
    </source>
</evidence>
<feature type="compositionally biased region" description="Basic and acidic residues" evidence="16">
    <location>
        <begin position="298"/>
        <end position="308"/>
    </location>
</feature>
<keyword evidence="13" id="KW-0539">Nucleus</keyword>
<dbReference type="GO" id="GO:0044732">
    <property type="term" value="C:mitotic spindle pole body"/>
    <property type="evidence" value="ECO:0007669"/>
    <property type="project" value="TreeGrafter"/>
</dbReference>
<accession>A0A316Z7S2</accession>
<keyword evidence="15" id="KW-0137">Centromere</keyword>
<dbReference type="GO" id="GO:0005874">
    <property type="term" value="C:microtubule"/>
    <property type="evidence" value="ECO:0007669"/>
    <property type="project" value="UniProtKB-KW"/>
</dbReference>
<evidence type="ECO:0000256" key="1">
    <source>
        <dbReference type="ARBA" id="ARBA00004123"/>
    </source>
</evidence>
<evidence type="ECO:0000256" key="13">
    <source>
        <dbReference type="ARBA" id="ARBA00023242"/>
    </source>
</evidence>
<evidence type="ECO:0000256" key="8">
    <source>
        <dbReference type="ARBA" id="ARBA00022618"/>
    </source>
</evidence>
<proteinExistence type="inferred from homology"/>
<comment type="subcellular location">
    <subcellularLocation>
        <location evidence="3">Chromosome</location>
        <location evidence="3">Centromere</location>
        <location evidence="3">Kinetochore</location>
    </subcellularLocation>
    <subcellularLocation>
        <location evidence="2">Cytoplasm</location>
        <location evidence="2">Cytoskeleton</location>
        <location evidence="2">Spindle</location>
    </subcellularLocation>
    <subcellularLocation>
        <location evidence="1">Nucleus</location>
    </subcellularLocation>
</comment>
<dbReference type="GO" id="GO:0072686">
    <property type="term" value="C:mitotic spindle"/>
    <property type="evidence" value="ECO:0007669"/>
    <property type="project" value="InterPro"/>
</dbReference>
<feature type="compositionally biased region" description="Basic and acidic residues" evidence="16">
    <location>
        <begin position="639"/>
        <end position="651"/>
    </location>
</feature>
<name>A0A316Z7S2_9BASI</name>
<dbReference type="Proteomes" id="UP000245946">
    <property type="component" value="Unassembled WGS sequence"/>
</dbReference>
<feature type="compositionally biased region" description="Acidic residues" evidence="16">
    <location>
        <begin position="338"/>
        <end position="348"/>
    </location>
</feature>
<keyword evidence="18" id="KW-1185">Reference proteome</keyword>
<keyword evidence="10" id="KW-0498">Mitosis</keyword>
<evidence type="ECO:0000256" key="2">
    <source>
        <dbReference type="ARBA" id="ARBA00004186"/>
    </source>
</evidence>
<keyword evidence="9" id="KW-0493">Microtubule</keyword>
<dbReference type="AlphaFoldDB" id="A0A316Z7S2"/>
<keyword evidence="14" id="KW-0131">Cell cycle</keyword>
<organism evidence="17 18">
    <name type="scientific">Tilletiopsis washingtonensis</name>
    <dbReference type="NCBI Taxonomy" id="58919"/>
    <lineage>
        <taxon>Eukaryota</taxon>
        <taxon>Fungi</taxon>
        <taxon>Dikarya</taxon>
        <taxon>Basidiomycota</taxon>
        <taxon>Ustilaginomycotina</taxon>
        <taxon>Exobasidiomycetes</taxon>
        <taxon>Entylomatales</taxon>
        <taxon>Entylomatales incertae sedis</taxon>
        <taxon>Tilletiopsis</taxon>
    </lineage>
</organism>
<keyword evidence="12" id="KW-0206">Cytoskeleton</keyword>
<gene>
    <name evidence="17" type="ORF">FA09DRAFT_331035</name>
</gene>
<feature type="compositionally biased region" description="Low complexity" evidence="16">
    <location>
        <begin position="214"/>
        <end position="230"/>
    </location>
</feature>
<evidence type="ECO:0000256" key="3">
    <source>
        <dbReference type="ARBA" id="ARBA00004629"/>
    </source>
</evidence>
<dbReference type="STRING" id="58919.A0A316Z7S2"/>
<keyword evidence="11" id="KW-0995">Kinetochore</keyword>
<evidence type="ECO:0000256" key="11">
    <source>
        <dbReference type="ARBA" id="ARBA00022838"/>
    </source>
</evidence>
<dbReference type="GO" id="GO:0051301">
    <property type="term" value="P:cell division"/>
    <property type="evidence" value="ECO:0007669"/>
    <property type="project" value="UniProtKB-KW"/>
</dbReference>
<reference evidence="17 18" key="1">
    <citation type="journal article" date="2018" name="Mol. Biol. Evol.">
        <title>Broad Genomic Sampling Reveals a Smut Pathogenic Ancestry of the Fungal Clade Ustilaginomycotina.</title>
        <authorList>
            <person name="Kijpornyongpan T."/>
            <person name="Mondo S.J."/>
            <person name="Barry K."/>
            <person name="Sandor L."/>
            <person name="Lee J."/>
            <person name="Lipzen A."/>
            <person name="Pangilinan J."/>
            <person name="LaButti K."/>
            <person name="Hainaut M."/>
            <person name="Henrissat B."/>
            <person name="Grigoriev I.V."/>
            <person name="Spatafora J.W."/>
            <person name="Aime M.C."/>
        </authorList>
    </citation>
    <scope>NUCLEOTIDE SEQUENCE [LARGE SCALE GENOMIC DNA]</scope>
    <source>
        <strain evidence="17 18">MCA 4186</strain>
    </source>
</reference>
<feature type="compositionally biased region" description="Low complexity" evidence="16">
    <location>
        <begin position="279"/>
        <end position="290"/>
    </location>
</feature>
<evidence type="ECO:0000256" key="14">
    <source>
        <dbReference type="ARBA" id="ARBA00023306"/>
    </source>
</evidence>
<feature type="compositionally biased region" description="Basic and acidic residues" evidence="16">
    <location>
        <begin position="326"/>
        <end position="337"/>
    </location>
</feature>
<dbReference type="EMBL" id="KZ819297">
    <property type="protein sequence ID" value="PWN96992.1"/>
    <property type="molecule type" value="Genomic_DNA"/>
</dbReference>
<dbReference type="GO" id="GO:0042729">
    <property type="term" value="C:DASH complex"/>
    <property type="evidence" value="ECO:0007669"/>
    <property type="project" value="InterPro"/>
</dbReference>
<evidence type="ECO:0000256" key="4">
    <source>
        <dbReference type="ARBA" id="ARBA00010731"/>
    </source>
</evidence>
<evidence type="ECO:0000256" key="6">
    <source>
        <dbReference type="ARBA" id="ARBA00022454"/>
    </source>
</evidence>
<evidence type="ECO:0000313" key="17">
    <source>
        <dbReference type="EMBL" id="PWN96992.1"/>
    </source>
</evidence>
<evidence type="ECO:0000256" key="15">
    <source>
        <dbReference type="ARBA" id="ARBA00023328"/>
    </source>
</evidence>
<feature type="compositionally biased region" description="Acidic residues" evidence="16">
    <location>
        <begin position="99"/>
        <end position="110"/>
    </location>
</feature>
<feature type="region of interest" description="Disordered" evidence="16">
    <location>
        <begin position="410"/>
        <end position="678"/>
    </location>
</feature>
<feature type="region of interest" description="Disordered" evidence="16">
    <location>
        <begin position="69"/>
        <end position="154"/>
    </location>
</feature>
<feature type="compositionally biased region" description="Low complexity" evidence="16">
    <location>
        <begin position="584"/>
        <end position="602"/>
    </location>
</feature>
<dbReference type="InterPro" id="IPR013964">
    <property type="entry name" value="DASH_Ask1"/>
</dbReference>
<sequence length="678" mass="69656">MHTPCLRLAAARMYADTVPQFWKHFFEVSANVSLTTPSGDADAETAAAGEASALGTSTYDVDTSRDYADESAAGATPRAAPRSAGAKAGDAGGAGDETSQLEDIGDDSDDLDHSGFFQSLRHAKASSPAARGSNARQGGADDTGASWAPVESPFERLKKDVESQLGSRGDVTESSVILESHRAQRERAMRGETEQVRRGIEALHTGIEGSSSLAEPPEMSARPSAAAAPEAARRTPKKSTPLLRRVLANEQRRASPGGPIPRVTATPRGAAKRGNPFGPASARAQASSPAMEPPMSVRRWDGIADLRKTPLASARKIRSKAAGTAKGDKAQKGAKPDDWDDSDSDDEASLAWPAGMSPPVTMRFSVPQSRYHKTPAKEAARLVVDDLLRTVGAGSPAQFDLGVAPSVTRTATAKGGRPSLVGTPLRKGPVAKARGSHANKRRDSLPTPPTLTRSHQPPPGAAASSTTPSAPPRAGSNVPGSASTAGGSAGKGKPSSAARLMDEDEGLEDDDVPQDLGTGLSRVALQKTPAEMDALLAVQDDDSESDDSSSDDDDDDEAGVGSALGSSARGEASGAYSISQGWTASSISSAASASASGASSRARTIDQDTLFGIRPPAPRAPAAPAPAAASGAAAGAGKDGFRPWGHVDEMGTVHGGRPLLDERDNTYSAPSPTPATRE</sequence>
<evidence type="ECO:0000256" key="10">
    <source>
        <dbReference type="ARBA" id="ARBA00022776"/>
    </source>
</evidence>
<keyword evidence="8" id="KW-0132">Cell division</keyword>
<feature type="compositionally biased region" description="Low complexity" evidence="16">
    <location>
        <begin position="625"/>
        <end position="636"/>
    </location>
</feature>
<protein>
    <recommendedName>
        <fullName evidence="5">DASH complex subunit ASK1</fullName>
    </recommendedName>
</protein>
<dbReference type="OrthoDB" id="5573898at2759"/>
<comment type="similarity">
    <text evidence="4">Belongs to the DASH complex ASK1 family.</text>
</comment>
<dbReference type="GO" id="GO:0008608">
    <property type="term" value="P:attachment of spindle microtubules to kinetochore"/>
    <property type="evidence" value="ECO:0007669"/>
    <property type="project" value="InterPro"/>
</dbReference>
<keyword evidence="7" id="KW-0963">Cytoplasm</keyword>
<evidence type="ECO:0000256" key="7">
    <source>
        <dbReference type="ARBA" id="ARBA00022490"/>
    </source>
</evidence>
<dbReference type="GeneID" id="37270388"/>
<dbReference type="PANTHER" id="PTHR28200">
    <property type="entry name" value="DASH COMPLEX SUBUNIT ASK1"/>
    <property type="match status" value="1"/>
</dbReference>
<keyword evidence="6" id="KW-0158">Chromosome</keyword>
<feature type="compositionally biased region" description="Low complexity" evidence="16">
    <location>
        <begin position="461"/>
        <end position="498"/>
    </location>
</feature>
<evidence type="ECO:0000256" key="5">
    <source>
        <dbReference type="ARBA" id="ARBA00014520"/>
    </source>
</evidence>
<feature type="compositionally biased region" description="Acidic residues" evidence="16">
    <location>
        <begin position="539"/>
        <end position="558"/>
    </location>
</feature>
<evidence type="ECO:0000313" key="18">
    <source>
        <dbReference type="Proteomes" id="UP000245946"/>
    </source>
</evidence>
<evidence type="ECO:0000256" key="16">
    <source>
        <dbReference type="SAM" id="MobiDB-lite"/>
    </source>
</evidence>
<evidence type="ECO:0000256" key="12">
    <source>
        <dbReference type="ARBA" id="ARBA00023212"/>
    </source>
</evidence>
<feature type="compositionally biased region" description="Acidic residues" evidence="16">
    <location>
        <begin position="502"/>
        <end position="513"/>
    </location>
</feature>
<dbReference type="RefSeq" id="XP_025597271.1">
    <property type="nucleotide sequence ID" value="XM_025742844.1"/>
</dbReference>
<feature type="region of interest" description="Disordered" evidence="16">
    <location>
        <begin position="207"/>
        <end position="359"/>
    </location>
</feature>
<feature type="compositionally biased region" description="Pro residues" evidence="16">
    <location>
        <begin position="615"/>
        <end position="624"/>
    </location>
</feature>